<dbReference type="EMBL" id="WJXA01000013">
    <property type="protein sequence ID" value="KAF7120915.1"/>
    <property type="molecule type" value="Genomic_DNA"/>
</dbReference>
<gene>
    <name evidence="5" type="ORF">RHSIM_Rhsim13G0066200</name>
</gene>
<evidence type="ECO:0000256" key="1">
    <source>
        <dbReference type="ARBA" id="ARBA00022614"/>
    </source>
</evidence>
<reference evidence="5" key="1">
    <citation type="submission" date="2019-11" db="EMBL/GenBank/DDBJ databases">
        <authorList>
            <person name="Liu Y."/>
            <person name="Hou J."/>
            <person name="Li T.-Q."/>
            <person name="Guan C.-H."/>
            <person name="Wu X."/>
            <person name="Wu H.-Z."/>
            <person name="Ling F."/>
            <person name="Zhang R."/>
            <person name="Shi X.-G."/>
            <person name="Ren J.-P."/>
            <person name="Chen E.-F."/>
            <person name="Sun J.-M."/>
        </authorList>
    </citation>
    <scope>NUCLEOTIDE SEQUENCE</scope>
    <source>
        <strain evidence="5">Adult_tree_wgs_1</strain>
        <tissue evidence="5">Leaves</tissue>
    </source>
</reference>
<name>A0A834G0G2_RHOSS</name>
<dbReference type="GO" id="GO:0005737">
    <property type="term" value="C:cytoplasm"/>
    <property type="evidence" value="ECO:0007669"/>
    <property type="project" value="TreeGrafter"/>
</dbReference>
<evidence type="ECO:0000256" key="2">
    <source>
        <dbReference type="ARBA" id="ARBA00022737"/>
    </source>
</evidence>
<dbReference type="InterPro" id="IPR050216">
    <property type="entry name" value="LRR_domain-containing"/>
</dbReference>
<feature type="region of interest" description="Disordered" evidence="3">
    <location>
        <begin position="128"/>
        <end position="154"/>
    </location>
</feature>
<evidence type="ECO:0000259" key="4">
    <source>
        <dbReference type="PROSITE" id="PS50053"/>
    </source>
</evidence>
<dbReference type="PROSITE" id="PS51450">
    <property type="entry name" value="LRR"/>
    <property type="match status" value="3"/>
</dbReference>
<dbReference type="InterPro" id="IPR001611">
    <property type="entry name" value="Leu-rich_rpt"/>
</dbReference>
<accession>A0A834G0G2</accession>
<feature type="domain" description="Ubiquitin-like" evidence="4">
    <location>
        <begin position="54"/>
        <end position="125"/>
    </location>
</feature>
<proteinExistence type="predicted"/>
<dbReference type="GO" id="GO:0051707">
    <property type="term" value="P:response to other organism"/>
    <property type="evidence" value="ECO:0007669"/>
    <property type="project" value="UniProtKB-ARBA"/>
</dbReference>
<dbReference type="SUPFAM" id="SSF54236">
    <property type="entry name" value="Ubiquitin-like"/>
    <property type="match status" value="1"/>
</dbReference>
<dbReference type="InterPro" id="IPR000626">
    <property type="entry name" value="Ubiquitin-like_dom"/>
</dbReference>
<dbReference type="AlphaFoldDB" id="A0A834G0G2"/>
<dbReference type="InterPro" id="IPR029071">
    <property type="entry name" value="Ubiquitin-like_domsf"/>
</dbReference>
<dbReference type="Pfam" id="PF00560">
    <property type="entry name" value="LRR_1"/>
    <property type="match status" value="1"/>
</dbReference>
<dbReference type="OrthoDB" id="2187496at2759"/>
<protein>
    <recommendedName>
        <fullName evidence="4">Ubiquitin-like domain-containing protein</fullName>
    </recommendedName>
</protein>
<dbReference type="InterPro" id="IPR032675">
    <property type="entry name" value="LRR_dom_sf"/>
</dbReference>
<dbReference type="Gene3D" id="3.80.10.10">
    <property type="entry name" value="Ribonuclease Inhibitor"/>
    <property type="match status" value="1"/>
</dbReference>
<dbReference type="GO" id="GO:0006952">
    <property type="term" value="P:defense response"/>
    <property type="evidence" value="ECO:0007669"/>
    <property type="project" value="UniProtKB-ARBA"/>
</dbReference>
<dbReference type="Pfam" id="PF00240">
    <property type="entry name" value="ubiquitin"/>
    <property type="match status" value="1"/>
</dbReference>
<keyword evidence="1" id="KW-0433">Leucine-rich repeat</keyword>
<dbReference type="Pfam" id="PF23598">
    <property type="entry name" value="LRR_14"/>
    <property type="match status" value="1"/>
</dbReference>
<dbReference type="Proteomes" id="UP000626092">
    <property type="component" value="Unassembled WGS sequence"/>
</dbReference>
<evidence type="ECO:0000313" key="6">
    <source>
        <dbReference type="Proteomes" id="UP000626092"/>
    </source>
</evidence>
<evidence type="ECO:0000313" key="5">
    <source>
        <dbReference type="EMBL" id="KAF7120915.1"/>
    </source>
</evidence>
<organism evidence="5 6">
    <name type="scientific">Rhododendron simsii</name>
    <name type="common">Sims's rhododendron</name>
    <dbReference type="NCBI Taxonomy" id="118357"/>
    <lineage>
        <taxon>Eukaryota</taxon>
        <taxon>Viridiplantae</taxon>
        <taxon>Streptophyta</taxon>
        <taxon>Embryophyta</taxon>
        <taxon>Tracheophyta</taxon>
        <taxon>Spermatophyta</taxon>
        <taxon>Magnoliopsida</taxon>
        <taxon>eudicotyledons</taxon>
        <taxon>Gunneridae</taxon>
        <taxon>Pentapetalae</taxon>
        <taxon>asterids</taxon>
        <taxon>Ericales</taxon>
        <taxon>Ericaceae</taxon>
        <taxon>Ericoideae</taxon>
        <taxon>Rhodoreae</taxon>
        <taxon>Rhododendron</taxon>
    </lineage>
</organism>
<dbReference type="InterPro" id="IPR055414">
    <property type="entry name" value="LRR_R13L4/SHOC2-like"/>
</dbReference>
<keyword evidence="2" id="KW-0677">Repeat</keyword>
<dbReference type="PANTHER" id="PTHR48051">
    <property type="match status" value="1"/>
</dbReference>
<dbReference type="SMART" id="SM00213">
    <property type="entry name" value="UBQ"/>
    <property type="match status" value="1"/>
</dbReference>
<dbReference type="InterPro" id="IPR003591">
    <property type="entry name" value="Leu-rich_rpt_typical-subtyp"/>
</dbReference>
<evidence type="ECO:0000256" key="3">
    <source>
        <dbReference type="SAM" id="MobiDB-lite"/>
    </source>
</evidence>
<dbReference type="CDD" id="cd17039">
    <property type="entry name" value="Ubl_ubiquitin_like"/>
    <property type="match status" value="1"/>
</dbReference>
<dbReference type="SMART" id="SM00364">
    <property type="entry name" value="LRR_BAC"/>
    <property type="match status" value="4"/>
</dbReference>
<dbReference type="Gene3D" id="3.10.20.90">
    <property type="entry name" value="Phosphatidylinositol 3-kinase Catalytic Subunit, Chain A, domain 1"/>
    <property type="match status" value="1"/>
</dbReference>
<comment type="caution">
    <text evidence="5">The sequence shown here is derived from an EMBL/GenBank/DDBJ whole genome shotgun (WGS) entry which is preliminary data.</text>
</comment>
<dbReference type="PROSITE" id="PS50053">
    <property type="entry name" value="UBIQUITIN_2"/>
    <property type="match status" value="1"/>
</dbReference>
<keyword evidence="6" id="KW-1185">Reference proteome</keyword>
<dbReference type="PANTHER" id="PTHR48051:SF1">
    <property type="entry name" value="RAS SUPPRESSOR PROTEIN 1"/>
    <property type="match status" value="1"/>
</dbReference>
<sequence>MFETLRFLPCTIIVISEFLFLFGTRIPPNSSSLLGTFRTKAQQMEKVGTNGDDITVNIKFGGRSIPVSLSSDSTVRDLKSLLQPLTNVLPRGQKLIFKGRVLVDESTLKSSGVSNGAKIMLMASQGLHQGDGPIKKETPASSNLRRNADGNQVKEKREVTVEKSRTARWKATGVIALSQCNLRAIPDEVWNCGPSARVLDLSHNSVEDVPAKIGCLSSIQKLLLNANEIRDNSISWEGLTSLKSLTNLSLSQNYLTTLPSSLDALACLTQLDIANNKLTSLPDEIGHLTQLQVLKANNNRICAIPTSIGECTSLVEVDLSANLLVDLPETFGNLHNLKALLLSNNGLKSLPPTLFKMCIHLSTLDLHGSEITMDLLRQLGGWDDFDKRRRLKLQKQLDFRAGGSAEFDEGADKSF</sequence>
<dbReference type="SMART" id="SM00369">
    <property type="entry name" value="LRR_TYP"/>
    <property type="match status" value="6"/>
</dbReference>
<dbReference type="SUPFAM" id="SSF52058">
    <property type="entry name" value="L domain-like"/>
    <property type="match status" value="1"/>
</dbReference>